<protein>
    <submittedName>
        <fullName evidence="1">DUF928 domain-containing protein</fullName>
    </submittedName>
</protein>
<dbReference type="RefSeq" id="WP_283754763.1">
    <property type="nucleotide sequence ID" value="NZ_JAQOSP010000104.1"/>
</dbReference>
<dbReference type="InterPro" id="IPR010328">
    <property type="entry name" value="DUF928"/>
</dbReference>
<sequence>MLFSWLPSISRSRPHGAFATLLALGITLFPLPSLALEDLQLPDEMGLPSRREAGGTRGPCITDQNSQLMAIIPEFNVGRTLSDSPTVFVHLPKHNTDRGILIVQELDREKLAQAGLTLGDLDAQNQDQFLKSEFESSVALNQDAGILGVPLSSHPQLPKLEAGKIYLWAFQLVCNNTLSDYTQGWIQVVNPDENQGTVKAQLDEAKSDRDRAKIYAQTGLWYDLLATLAQLRQTDAGPDRDRATADWNSVLSHPQVGLDELVNAPLLSCCTVSANSPTAIEVAP</sequence>
<evidence type="ECO:0000313" key="2">
    <source>
        <dbReference type="Proteomes" id="UP001235303"/>
    </source>
</evidence>
<dbReference type="Proteomes" id="UP001235303">
    <property type="component" value="Unassembled WGS sequence"/>
</dbReference>
<gene>
    <name evidence="1" type="ORF">PMG71_16390</name>
</gene>
<proteinExistence type="predicted"/>
<accession>A0ABT7AVS5</accession>
<keyword evidence="2" id="KW-1185">Reference proteome</keyword>
<reference evidence="1 2" key="1">
    <citation type="submission" date="2023-01" db="EMBL/GenBank/DDBJ databases">
        <title>Novel diversity within Roseofilum (Cyanobacteria; Desertifilaceae) from marine benthic mats with descriptions of four novel species.</title>
        <authorList>
            <person name="Wang Y."/>
            <person name="Berthold D.E."/>
            <person name="Hu J."/>
            <person name="Lefler F.W."/>
            <person name="Laughinghouse H.D. IV."/>
        </authorList>
    </citation>
    <scope>NUCLEOTIDE SEQUENCE [LARGE SCALE GENOMIC DNA]</scope>
    <source>
        <strain evidence="1 2">BLCC-M154</strain>
    </source>
</reference>
<dbReference type="Pfam" id="PF06051">
    <property type="entry name" value="DUF928"/>
    <property type="match status" value="1"/>
</dbReference>
<dbReference type="EMBL" id="JAQOSP010000104">
    <property type="protein sequence ID" value="MDJ1171009.1"/>
    <property type="molecule type" value="Genomic_DNA"/>
</dbReference>
<evidence type="ECO:0000313" key="1">
    <source>
        <dbReference type="EMBL" id="MDJ1171009.1"/>
    </source>
</evidence>
<name>A0ABT7AVS5_9CYAN</name>
<organism evidence="1 2">
    <name type="scientific">Roseofilum acuticapitatum BLCC-M154</name>
    <dbReference type="NCBI Taxonomy" id="3022444"/>
    <lineage>
        <taxon>Bacteria</taxon>
        <taxon>Bacillati</taxon>
        <taxon>Cyanobacteriota</taxon>
        <taxon>Cyanophyceae</taxon>
        <taxon>Desertifilales</taxon>
        <taxon>Desertifilaceae</taxon>
        <taxon>Roseofilum</taxon>
        <taxon>Roseofilum acuticapitatum</taxon>
    </lineage>
</organism>
<comment type="caution">
    <text evidence="1">The sequence shown here is derived from an EMBL/GenBank/DDBJ whole genome shotgun (WGS) entry which is preliminary data.</text>
</comment>